<dbReference type="Gene3D" id="2.60.40.790">
    <property type="match status" value="1"/>
</dbReference>
<dbReference type="PANTHER" id="PTHR43670:SF73">
    <property type="entry name" value="INACTIVE PROTEIN RESTRICTED TEV MOVEMENT 2-LIKE"/>
    <property type="match status" value="1"/>
</dbReference>
<proteinExistence type="inferred from homology"/>
<dbReference type="SUPFAM" id="SSF49764">
    <property type="entry name" value="HSP20-like chaperones"/>
    <property type="match status" value="1"/>
</dbReference>
<evidence type="ECO:0000256" key="2">
    <source>
        <dbReference type="ARBA" id="ARBA00022475"/>
    </source>
</evidence>
<dbReference type="Proteomes" id="UP001293593">
    <property type="component" value="Unassembled WGS sequence"/>
</dbReference>
<feature type="region of interest" description="Disordered" evidence="6">
    <location>
        <begin position="105"/>
        <end position="165"/>
    </location>
</feature>
<keyword evidence="2" id="KW-1003">Cell membrane</keyword>
<sequence length="232" mass="26501">MDAKSRSAGNRVYEDFEPDFEWQRDETAATLIVLLPGFRRDQLKVQVTSTAMVKIIGEQQISDNKFRRIIKEFSIPSECDTNEVSAQFERGRLYIKFSFKPLKPREEEAKPSNEVSEQNEETVPEKKKKKTVTTSGVVENIPPPPSSEAITSEKNGEKLEPTRQGSLIQRTKTRVLDYTISLRPTLESEDLKKPKNWVNVILLFLFAVVLAIYVQQAFRAFLGVISSKKFEA</sequence>
<comment type="similarity">
    <text evidence="4 5">Belongs to the small heat shock protein (HSP20) family.</text>
</comment>
<keyword evidence="3" id="KW-0611">Plant defense</keyword>
<dbReference type="CDD" id="cd00298">
    <property type="entry name" value="ACD_sHsps_p23-like"/>
    <property type="match status" value="1"/>
</dbReference>
<dbReference type="InterPro" id="IPR002068">
    <property type="entry name" value="A-crystallin/Hsp20_dom"/>
</dbReference>
<dbReference type="InterPro" id="IPR008978">
    <property type="entry name" value="HSP20-like_chaperone"/>
</dbReference>
<name>A0AAE1MPT5_9FABA</name>
<accession>A0AAE1MPT5</accession>
<keyword evidence="10" id="KW-1185">Reference proteome</keyword>
<evidence type="ECO:0000256" key="3">
    <source>
        <dbReference type="ARBA" id="ARBA00022821"/>
    </source>
</evidence>
<dbReference type="Pfam" id="PF00011">
    <property type="entry name" value="HSP20"/>
    <property type="match status" value="1"/>
</dbReference>
<dbReference type="PROSITE" id="PS01031">
    <property type="entry name" value="SHSP"/>
    <property type="match status" value="1"/>
</dbReference>
<evidence type="ECO:0000313" key="10">
    <source>
        <dbReference type="Proteomes" id="UP001293593"/>
    </source>
</evidence>
<dbReference type="GO" id="GO:0034605">
    <property type="term" value="P:cellular response to heat"/>
    <property type="evidence" value="ECO:0007669"/>
    <property type="project" value="TreeGrafter"/>
</dbReference>
<comment type="subcellular location">
    <subcellularLocation>
        <location evidence="1">Cell membrane</location>
        <topology evidence="1">Single-pass membrane protein</topology>
    </subcellularLocation>
</comment>
<keyword evidence="7" id="KW-0812">Transmembrane</keyword>
<feature type="domain" description="SHSP" evidence="8">
    <location>
        <begin position="11"/>
        <end position="118"/>
    </location>
</feature>
<evidence type="ECO:0000256" key="6">
    <source>
        <dbReference type="SAM" id="MobiDB-lite"/>
    </source>
</evidence>
<protein>
    <recommendedName>
        <fullName evidence="8">SHSP domain-containing protein</fullName>
    </recommendedName>
</protein>
<comment type="caution">
    <text evidence="9">The sequence shown here is derived from an EMBL/GenBank/DDBJ whole genome shotgun (WGS) entry which is preliminary data.</text>
</comment>
<evidence type="ECO:0000256" key="1">
    <source>
        <dbReference type="ARBA" id="ARBA00004162"/>
    </source>
</evidence>
<evidence type="ECO:0000256" key="4">
    <source>
        <dbReference type="PROSITE-ProRule" id="PRU00285"/>
    </source>
</evidence>
<dbReference type="GO" id="GO:0005886">
    <property type="term" value="C:plasma membrane"/>
    <property type="evidence" value="ECO:0007669"/>
    <property type="project" value="UniProtKB-SubCell"/>
</dbReference>
<evidence type="ECO:0000256" key="7">
    <source>
        <dbReference type="SAM" id="Phobius"/>
    </source>
</evidence>
<evidence type="ECO:0000313" key="9">
    <source>
        <dbReference type="EMBL" id="KAK4275947.1"/>
    </source>
</evidence>
<evidence type="ECO:0000259" key="8">
    <source>
        <dbReference type="PROSITE" id="PS01031"/>
    </source>
</evidence>
<keyword evidence="7" id="KW-0472">Membrane</keyword>
<reference evidence="9" key="1">
    <citation type="submission" date="2023-10" db="EMBL/GenBank/DDBJ databases">
        <title>Chromosome-level genome of the transformable northern wattle, Acacia crassicarpa.</title>
        <authorList>
            <person name="Massaro I."/>
            <person name="Sinha N.R."/>
            <person name="Poethig S."/>
            <person name="Leichty A.R."/>
        </authorList>
    </citation>
    <scope>NUCLEOTIDE SEQUENCE</scope>
    <source>
        <strain evidence="9">Acra3RX</strain>
        <tissue evidence="9">Leaf</tissue>
    </source>
</reference>
<keyword evidence="7" id="KW-1133">Transmembrane helix</keyword>
<feature type="transmembrane region" description="Helical" evidence="7">
    <location>
        <begin position="197"/>
        <end position="218"/>
    </location>
</feature>
<organism evidence="9 10">
    <name type="scientific">Acacia crassicarpa</name>
    <name type="common">northern wattle</name>
    <dbReference type="NCBI Taxonomy" id="499986"/>
    <lineage>
        <taxon>Eukaryota</taxon>
        <taxon>Viridiplantae</taxon>
        <taxon>Streptophyta</taxon>
        <taxon>Embryophyta</taxon>
        <taxon>Tracheophyta</taxon>
        <taxon>Spermatophyta</taxon>
        <taxon>Magnoliopsida</taxon>
        <taxon>eudicotyledons</taxon>
        <taxon>Gunneridae</taxon>
        <taxon>Pentapetalae</taxon>
        <taxon>rosids</taxon>
        <taxon>fabids</taxon>
        <taxon>Fabales</taxon>
        <taxon>Fabaceae</taxon>
        <taxon>Caesalpinioideae</taxon>
        <taxon>mimosoid clade</taxon>
        <taxon>Acacieae</taxon>
        <taxon>Acacia</taxon>
    </lineage>
</organism>
<gene>
    <name evidence="9" type="ORF">QN277_018957</name>
</gene>
<dbReference type="PANTHER" id="PTHR43670">
    <property type="entry name" value="HEAT SHOCK PROTEIN 26"/>
    <property type="match status" value="1"/>
</dbReference>
<dbReference type="EMBL" id="JAWXYG010000004">
    <property type="protein sequence ID" value="KAK4275947.1"/>
    <property type="molecule type" value="Genomic_DNA"/>
</dbReference>
<dbReference type="GO" id="GO:0006952">
    <property type="term" value="P:defense response"/>
    <property type="evidence" value="ECO:0007669"/>
    <property type="project" value="UniProtKB-KW"/>
</dbReference>
<evidence type="ECO:0000256" key="5">
    <source>
        <dbReference type="RuleBase" id="RU003616"/>
    </source>
</evidence>
<dbReference type="AlphaFoldDB" id="A0AAE1MPT5"/>